<proteinExistence type="predicted"/>
<dbReference type="AlphaFoldDB" id="A0A1M6ES48"/>
<dbReference type="InterPro" id="IPR012348">
    <property type="entry name" value="RNR-like"/>
</dbReference>
<dbReference type="GO" id="GO:0016491">
    <property type="term" value="F:oxidoreductase activity"/>
    <property type="evidence" value="ECO:0007669"/>
    <property type="project" value="InterPro"/>
</dbReference>
<dbReference type="RefSeq" id="WP_073186711.1">
    <property type="nucleotide sequence ID" value="NZ_FQZG01000018.1"/>
</dbReference>
<dbReference type="SMART" id="SM00746">
    <property type="entry name" value="TRASH"/>
    <property type="match status" value="1"/>
</dbReference>
<protein>
    <submittedName>
        <fullName evidence="2">YHS domain-containing protein</fullName>
    </submittedName>
</protein>
<feature type="domain" description="TRASH" evidence="1">
    <location>
        <begin position="7"/>
        <end position="44"/>
    </location>
</feature>
<name>A0A1M6ES48_9ACTN</name>
<dbReference type="Proteomes" id="UP000184512">
    <property type="component" value="Unassembled WGS sequence"/>
</dbReference>
<dbReference type="InterPro" id="IPR007029">
    <property type="entry name" value="YHS_dom"/>
</dbReference>
<reference evidence="2 3" key="1">
    <citation type="submission" date="2016-11" db="EMBL/GenBank/DDBJ databases">
        <authorList>
            <person name="Jaros S."/>
            <person name="Januszkiewicz K."/>
            <person name="Wedrychowicz H."/>
        </authorList>
    </citation>
    <scope>NUCLEOTIDE SEQUENCE [LARGE SCALE GENOMIC DNA]</scope>
    <source>
        <strain evidence="2 3">DSM 12906</strain>
    </source>
</reference>
<sequence>MADLRTCPVCNMDVNPADAPSETFRDQEYSFCSETCREQFLMDPERYARA</sequence>
<dbReference type="EMBL" id="FQZG01000018">
    <property type="protein sequence ID" value="SHI88312.1"/>
    <property type="molecule type" value="Genomic_DNA"/>
</dbReference>
<gene>
    <name evidence="2" type="ORF">SAMN02745244_01265</name>
</gene>
<dbReference type="InterPro" id="IPR009078">
    <property type="entry name" value="Ferritin-like_SF"/>
</dbReference>
<evidence type="ECO:0000313" key="2">
    <source>
        <dbReference type="EMBL" id="SHI88312.1"/>
    </source>
</evidence>
<organism evidence="2 3">
    <name type="scientific">Tessaracoccus bendigoensis DSM 12906</name>
    <dbReference type="NCBI Taxonomy" id="1123357"/>
    <lineage>
        <taxon>Bacteria</taxon>
        <taxon>Bacillati</taxon>
        <taxon>Actinomycetota</taxon>
        <taxon>Actinomycetes</taxon>
        <taxon>Propionibacteriales</taxon>
        <taxon>Propionibacteriaceae</taxon>
        <taxon>Tessaracoccus</taxon>
    </lineage>
</organism>
<accession>A0A1M6ES48</accession>
<evidence type="ECO:0000259" key="1">
    <source>
        <dbReference type="SMART" id="SM00746"/>
    </source>
</evidence>
<keyword evidence="3" id="KW-1185">Reference proteome</keyword>
<dbReference type="InterPro" id="IPR011017">
    <property type="entry name" value="TRASH_dom"/>
</dbReference>
<evidence type="ECO:0000313" key="3">
    <source>
        <dbReference type="Proteomes" id="UP000184512"/>
    </source>
</evidence>
<dbReference type="OrthoDB" id="5242066at2"/>
<dbReference type="Gene3D" id="1.10.620.20">
    <property type="entry name" value="Ribonucleotide Reductase, subunit A"/>
    <property type="match status" value="1"/>
</dbReference>
<dbReference type="STRING" id="1123357.SAMN02745244_01265"/>
<dbReference type="SUPFAM" id="SSF47240">
    <property type="entry name" value="Ferritin-like"/>
    <property type="match status" value="1"/>
</dbReference>
<dbReference type="Pfam" id="PF04945">
    <property type="entry name" value="YHS"/>
    <property type="match status" value="1"/>
</dbReference>